<dbReference type="Gene3D" id="1.10.510.10">
    <property type="entry name" value="Transferase(Phosphotransferase) domain 1"/>
    <property type="match status" value="1"/>
</dbReference>
<keyword evidence="1" id="KW-1133">Transmembrane helix</keyword>
<proteinExistence type="predicted"/>
<evidence type="ECO:0000313" key="4">
    <source>
        <dbReference type="Proteomes" id="UP000807115"/>
    </source>
</evidence>
<gene>
    <name evidence="3" type="ORF">BDA96_01G556700</name>
</gene>
<name>A0A921S786_SORBI</name>
<dbReference type="Gene3D" id="3.30.200.20">
    <property type="entry name" value="Phosphorylase Kinase, domain 1"/>
    <property type="match status" value="1"/>
</dbReference>
<feature type="domain" description="Protein kinase" evidence="2">
    <location>
        <begin position="104"/>
        <end position="414"/>
    </location>
</feature>
<sequence length="426" mass="47521">MHAAGQAPATTGLEMPVLSVSPFLPAAPVQLVRLRKLLYLQASGTVLAAAGEVSDGLLTSFVLLMALLCCAGVVGICVLGWLLFWRRKAVTSLEFDDQEVLDNLSDNNIIGRSETGDQLYRVRLQDSNGSGRFRLVTVKKLENEIGTVDDNLKNRCQSEVNKLGVIRHDNIISLVHCIERDDMILLLYEHMENGRLDEWLLHYQPLDLEASERRRRRHRPPLRWRERRAIAVGVAKGLFHLHHGCNKPIIHRNIKPSNILLDGDLNAKIAGFDLAQINLAGLSQPLRNSELPADSFGYTAPEYATVEVSEKVDVYSFGVLLLVLVTGRPANTPGARGHLATWARGHHDELIAAGESYHEALGRSVDMDIPDRARQYLKEMAAVFRLGVDCTVADPQQRPSMQTVLSRLQRSWWLWGRLGQQCVSLS</sequence>
<dbReference type="InterPro" id="IPR000719">
    <property type="entry name" value="Prot_kinase_dom"/>
</dbReference>
<feature type="transmembrane region" description="Helical" evidence="1">
    <location>
        <begin position="61"/>
        <end position="84"/>
    </location>
</feature>
<dbReference type="Pfam" id="PF00069">
    <property type="entry name" value="Pkinase"/>
    <property type="match status" value="1"/>
</dbReference>
<dbReference type="PANTHER" id="PTHR48055:SF54">
    <property type="entry name" value="PROTEIN KINASE DOMAIN-CONTAINING PROTEIN"/>
    <property type="match status" value="1"/>
</dbReference>
<dbReference type="InterPro" id="IPR051564">
    <property type="entry name" value="LRR_receptor-like_kinase"/>
</dbReference>
<keyword evidence="1" id="KW-0812">Transmembrane</keyword>
<dbReference type="GO" id="GO:0005524">
    <property type="term" value="F:ATP binding"/>
    <property type="evidence" value="ECO:0007669"/>
    <property type="project" value="InterPro"/>
</dbReference>
<evidence type="ECO:0000313" key="3">
    <source>
        <dbReference type="EMBL" id="KAG0552993.1"/>
    </source>
</evidence>
<dbReference type="EMBL" id="CM027680">
    <property type="protein sequence ID" value="KAG0552993.1"/>
    <property type="molecule type" value="Genomic_DNA"/>
</dbReference>
<evidence type="ECO:0000256" key="1">
    <source>
        <dbReference type="SAM" id="Phobius"/>
    </source>
</evidence>
<dbReference type="Proteomes" id="UP000807115">
    <property type="component" value="Chromosome 1"/>
</dbReference>
<evidence type="ECO:0000259" key="2">
    <source>
        <dbReference type="PROSITE" id="PS50011"/>
    </source>
</evidence>
<dbReference type="PROSITE" id="PS50011">
    <property type="entry name" value="PROTEIN_KINASE_DOM"/>
    <property type="match status" value="1"/>
</dbReference>
<comment type="caution">
    <text evidence="3">The sequence shown here is derived from an EMBL/GenBank/DDBJ whole genome shotgun (WGS) entry which is preliminary data.</text>
</comment>
<dbReference type="SUPFAM" id="SSF56112">
    <property type="entry name" value="Protein kinase-like (PK-like)"/>
    <property type="match status" value="1"/>
</dbReference>
<protein>
    <recommendedName>
        <fullName evidence="2">Protein kinase domain-containing protein</fullName>
    </recommendedName>
</protein>
<reference evidence="3" key="1">
    <citation type="journal article" date="2019" name="BMC Genomics">
        <title>A new reference genome for Sorghum bicolor reveals high levels of sequence similarity between sweet and grain genotypes: implications for the genetics of sugar metabolism.</title>
        <authorList>
            <person name="Cooper E.A."/>
            <person name="Brenton Z.W."/>
            <person name="Flinn B.S."/>
            <person name="Jenkins J."/>
            <person name="Shu S."/>
            <person name="Flowers D."/>
            <person name="Luo F."/>
            <person name="Wang Y."/>
            <person name="Xia P."/>
            <person name="Barry K."/>
            <person name="Daum C."/>
            <person name="Lipzen A."/>
            <person name="Yoshinaga Y."/>
            <person name="Schmutz J."/>
            <person name="Saski C."/>
            <person name="Vermerris W."/>
            <person name="Kresovich S."/>
        </authorList>
    </citation>
    <scope>NUCLEOTIDE SEQUENCE</scope>
</reference>
<dbReference type="GO" id="GO:0004672">
    <property type="term" value="F:protein kinase activity"/>
    <property type="evidence" value="ECO:0007669"/>
    <property type="project" value="InterPro"/>
</dbReference>
<dbReference type="AlphaFoldDB" id="A0A921S786"/>
<keyword evidence="1" id="KW-0472">Membrane</keyword>
<organism evidence="3 4">
    <name type="scientific">Sorghum bicolor</name>
    <name type="common">Sorghum</name>
    <name type="synonym">Sorghum vulgare</name>
    <dbReference type="NCBI Taxonomy" id="4558"/>
    <lineage>
        <taxon>Eukaryota</taxon>
        <taxon>Viridiplantae</taxon>
        <taxon>Streptophyta</taxon>
        <taxon>Embryophyta</taxon>
        <taxon>Tracheophyta</taxon>
        <taxon>Spermatophyta</taxon>
        <taxon>Magnoliopsida</taxon>
        <taxon>Liliopsida</taxon>
        <taxon>Poales</taxon>
        <taxon>Poaceae</taxon>
        <taxon>PACMAD clade</taxon>
        <taxon>Panicoideae</taxon>
        <taxon>Andropogonodae</taxon>
        <taxon>Andropogoneae</taxon>
        <taxon>Sorghinae</taxon>
        <taxon>Sorghum</taxon>
    </lineage>
</organism>
<accession>A0A921S786</accession>
<reference evidence="3" key="2">
    <citation type="submission" date="2020-10" db="EMBL/GenBank/DDBJ databases">
        <authorList>
            <person name="Cooper E.A."/>
            <person name="Brenton Z.W."/>
            <person name="Flinn B.S."/>
            <person name="Jenkins J."/>
            <person name="Shu S."/>
            <person name="Flowers D."/>
            <person name="Luo F."/>
            <person name="Wang Y."/>
            <person name="Xia P."/>
            <person name="Barry K."/>
            <person name="Daum C."/>
            <person name="Lipzen A."/>
            <person name="Yoshinaga Y."/>
            <person name="Schmutz J."/>
            <person name="Saski C."/>
            <person name="Vermerris W."/>
            <person name="Kresovich S."/>
        </authorList>
    </citation>
    <scope>NUCLEOTIDE SEQUENCE</scope>
</reference>
<dbReference type="PANTHER" id="PTHR48055">
    <property type="entry name" value="LEUCINE-RICH REPEAT RECEPTOR PROTEIN KINASE EMS1"/>
    <property type="match status" value="1"/>
</dbReference>
<dbReference type="InterPro" id="IPR011009">
    <property type="entry name" value="Kinase-like_dom_sf"/>
</dbReference>